<dbReference type="PANTHER" id="PTHR23236:SF119">
    <property type="entry name" value="NUCLEAR RNA-BINDING PROTEIN SART-3"/>
    <property type="match status" value="1"/>
</dbReference>
<comment type="caution">
    <text evidence="6">The sequence shown here is derived from an EMBL/GenBank/DDBJ whole genome shotgun (WGS) entry which is preliminary data.</text>
</comment>
<dbReference type="SMART" id="SM00360">
    <property type="entry name" value="RRM"/>
    <property type="match status" value="2"/>
</dbReference>
<keyword evidence="7" id="KW-1185">Reference proteome</keyword>
<feature type="compositionally biased region" description="Basic and acidic residues" evidence="4">
    <location>
        <begin position="332"/>
        <end position="359"/>
    </location>
</feature>
<feature type="domain" description="RRM" evidence="5">
    <location>
        <begin position="197"/>
        <end position="296"/>
    </location>
</feature>
<proteinExistence type="predicted"/>
<dbReference type="GO" id="GO:0003723">
    <property type="term" value="F:RNA binding"/>
    <property type="evidence" value="ECO:0007669"/>
    <property type="project" value="UniProtKB-UniRule"/>
</dbReference>
<reference evidence="6" key="1">
    <citation type="submission" date="2023-03" db="EMBL/GenBank/DDBJ databases">
        <title>Near-Complete genome sequence of Lipomyces tetrasporous NRRL Y-64009, an oleaginous yeast capable of growing on lignocellulosic hydrolysates.</title>
        <authorList>
            <consortium name="Lawrence Berkeley National Laboratory"/>
            <person name="Jagtap S.S."/>
            <person name="Liu J.-J."/>
            <person name="Walukiewicz H.E."/>
            <person name="Pangilinan J."/>
            <person name="Lipzen A."/>
            <person name="Ahrendt S."/>
            <person name="Koriabine M."/>
            <person name="Cobaugh K."/>
            <person name="Salamov A."/>
            <person name="Yoshinaga Y."/>
            <person name="Ng V."/>
            <person name="Daum C."/>
            <person name="Grigoriev I.V."/>
            <person name="Slininger P.J."/>
            <person name="Dien B.S."/>
            <person name="Jin Y.-S."/>
            <person name="Rao C.V."/>
        </authorList>
    </citation>
    <scope>NUCLEOTIDE SEQUENCE</scope>
    <source>
        <strain evidence="6">NRRL Y-64009</strain>
    </source>
</reference>
<dbReference type="InterPro" id="IPR012677">
    <property type="entry name" value="Nucleotide-bd_a/b_plait_sf"/>
</dbReference>
<protein>
    <recommendedName>
        <fullName evidence="5">RRM domain-containing protein</fullName>
    </recommendedName>
</protein>
<dbReference type="PROSITE" id="PS50102">
    <property type="entry name" value="RRM"/>
    <property type="match status" value="2"/>
</dbReference>
<feature type="region of interest" description="Disordered" evidence="4">
    <location>
        <begin position="302"/>
        <end position="399"/>
    </location>
</feature>
<sequence length="399" mass="44445">MTADEERKLSKRKRVAELEEIEIDVNLPEPLSKKAQRKRKKSSSSTSQEDSANTSKAPATTESDTKDSTGSKDAQNKAQPHDRRQQSEYGIWIGNLPFNLNKDDLRRLFVSKSVTSNDDSQGGIKSEEIVRVHMPKKPGGQNKGFAYVDFSTEMAMLKAIALSETPFEGRKVLIKDARVFDGVHSTGKTKQAKQPTKILFVGNLPFETKESDLQEKFAVPIKSRLSNDDDEESEKITEIIKPYRVRMATFQDSGNCKGFAFIDYTSSDNAEKVLSILGSSIRILGRKGVKVEFGEDRSFRWKDKQEQDAQADEVGEGESARMVTKVSSLSGAKEETKQKSTEPKVSKHAAEKRDTERRTTGSRNKSINARVTPGMALANSQRAKVSIVPSEGKRTVFND</sequence>
<dbReference type="SUPFAM" id="SSF54928">
    <property type="entry name" value="RNA-binding domain, RBD"/>
    <property type="match status" value="2"/>
</dbReference>
<organism evidence="6 7">
    <name type="scientific">Lipomyces tetrasporus</name>
    <dbReference type="NCBI Taxonomy" id="54092"/>
    <lineage>
        <taxon>Eukaryota</taxon>
        <taxon>Fungi</taxon>
        <taxon>Dikarya</taxon>
        <taxon>Ascomycota</taxon>
        <taxon>Saccharomycotina</taxon>
        <taxon>Lipomycetes</taxon>
        <taxon>Lipomycetales</taxon>
        <taxon>Lipomycetaceae</taxon>
        <taxon>Lipomyces</taxon>
    </lineage>
</organism>
<evidence type="ECO:0000256" key="2">
    <source>
        <dbReference type="ARBA" id="ARBA00022884"/>
    </source>
</evidence>
<dbReference type="EMBL" id="JARPMG010000005">
    <property type="protein sequence ID" value="KAJ8100314.1"/>
    <property type="molecule type" value="Genomic_DNA"/>
</dbReference>
<dbReference type="Pfam" id="PF00076">
    <property type="entry name" value="RRM_1"/>
    <property type="match status" value="1"/>
</dbReference>
<dbReference type="InterPro" id="IPR035979">
    <property type="entry name" value="RBD_domain_sf"/>
</dbReference>
<accession>A0AAD7VT31</accession>
<evidence type="ECO:0000256" key="3">
    <source>
        <dbReference type="PROSITE-ProRule" id="PRU00176"/>
    </source>
</evidence>
<feature type="domain" description="RRM" evidence="5">
    <location>
        <begin position="89"/>
        <end position="179"/>
    </location>
</feature>
<dbReference type="RefSeq" id="XP_056043764.1">
    <property type="nucleotide sequence ID" value="XM_056190728.1"/>
</dbReference>
<feature type="compositionally biased region" description="Low complexity" evidence="4">
    <location>
        <begin position="43"/>
        <end position="55"/>
    </location>
</feature>
<dbReference type="GeneID" id="80885894"/>
<evidence type="ECO:0000256" key="1">
    <source>
        <dbReference type="ARBA" id="ARBA00022737"/>
    </source>
</evidence>
<dbReference type="Proteomes" id="UP001217417">
    <property type="component" value="Unassembled WGS sequence"/>
</dbReference>
<evidence type="ECO:0000313" key="7">
    <source>
        <dbReference type="Proteomes" id="UP001217417"/>
    </source>
</evidence>
<keyword evidence="2 3" id="KW-0694">RNA-binding</keyword>
<dbReference type="Gene3D" id="3.30.70.330">
    <property type="match status" value="2"/>
</dbReference>
<name>A0AAD7VT31_9ASCO</name>
<evidence type="ECO:0000256" key="4">
    <source>
        <dbReference type="SAM" id="MobiDB-lite"/>
    </source>
</evidence>
<keyword evidence="1" id="KW-0677">Repeat</keyword>
<evidence type="ECO:0000313" key="6">
    <source>
        <dbReference type="EMBL" id="KAJ8100314.1"/>
    </source>
</evidence>
<dbReference type="PANTHER" id="PTHR23236">
    <property type="entry name" value="EUKARYOTIC TRANSLATION INITIATION FACTOR 4B/4H"/>
    <property type="match status" value="1"/>
</dbReference>
<dbReference type="AlphaFoldDB" id="A0AAD7VT31"/>
<gene>
    <name evidence="6" type="ORF">POJ06DRAFT_301015</name>
</gene>
<dbReference type="InterPro" id="IPR000504">
    <property type="entry name" value="RRM_dom"/>
</dbReference>
<evidence type="ECO:0000259" key="5">
    <source>
        <dbReference type="PROSITE" id="PS50102"/>
    </source>
</evidence>
<feature type="region of interest" description="Disordered" evidence="4">
    <location>
        <begin position="1"/>
        <end position="88"/>
    </location>
</feature>